<dbReference type="RefSeq" id="WP_067092018.1">
    <property type="nucleotide sequence ID" value="NZ_LWMV01000188.1"/>
</dbReference>
<evidence type="ECO:0000313" key="1">
    <source>
        <dbReference type="EMBL" id="KZX11434.1"/>
    </source>
</evidence>
<comment type="caution">
    <text evidence="1">The sequence shown here is derived from an EMBL/GenBank/DDBJ whole genome shotgun (WGS) entry which is preliminary data.</text>
</comment>
<evidence type="ECO:0000313" key="2">
    <source>
        <dbReference type="Proteomes" id="UP000077245"/>
    </source>
</evidence>
<keyword evidence="2" id="KW-1185">Reference proteome</keyword>
<name>A0A166A165_9EURY</name>
<dbReference type="Proteomes" id="UP000077245">
    <property type="component" value="Unassembled WGS sequence"/>
</dbReference>
<accession>A0A166A165</accession>
<reference evidence="1 2" key="1">
    <citation type="submission" date="2016-04" db="EMBL/GenBank/DDBJ databases">
        <title>Genome sequence of Methanobrevibacter curvatus DSM 11111.</title>
        <authorList>
            <person name="Poehlein A."/>
            <person name="Seedorf H."/>
            <person name="Daniel R."/>
        </authorList>
    </citation>
    <scope>NUCLEOTIDE SEQUENCE [LARGE SCALE GENOMIC DNA]</scope>
    <source>
        <strain evidence="1 2">DSM 11111</strain>
    </source>
</reference>
<dbReference type="EMBL" id="LWMV01000188">
    <property type="protein sequence ID" value="KZX11434.1"/>
    <property type="molecule type" value="Genomic_DNA"/>
</dbReference>
<evidence type="ECO:0008006" key="3">
    <source>
        <dbReference type="Google" id="ProtNLM"/>
    </source>
</evidence>
<organism evidence="1 2">
    <name type="scientific">Methanobrevibacter curvatus</name>
    <dbReference type="NCBI Taxonomy" id="49547"/>
    <lineage>
        <taxon>Archaea</taxon>
        <taxon>Methanobacteriati</taxon>
        <taxon>Methanobacteriota</taxon>
        <taxon>Methanomada group</taxon>
        <taxon>Methanobacteria</taxon>
        <taxon>Methanobacteriales</taxon>
        <taxon>Methanobacteriaceae</taxon>
        <taxon>Methanobrevibacter</taxon>
    </lineage>
</organism>
<gene>
    <name evidence="1" type="ORF">MBCUR_14300</name>
</gene>
<dbReference type="OrthoDB" id="351240at2157"/>
<dbReference type="STRING" id="49547.MBCUR_14300"/>
<sequence>MPGLFEDYKKFEDIMSNCTYRDDSLDTSKYPFLAPTTLIPLLCEIERRKINKIITNEKTHDYVKLILNKEKTSTTTPYTILPVRREMDEDNELAMNMAKLIGDDYGGLQTRYHILNELITNIYGHTPFDEGYATQGYIYAQEYPSVNKVDFCVMDDGLSIPGKFELADIPFDDDCHAIEKAITNGITTIKNEEQNRGFGLFTILRLVMEGNGGSALIVSRKGCLDIKNKDKYKYKLLDNNSIFKGTLISLKLNKYPVQNFYKYMESEGINPYKYKKIKRE</sequence>
<dbReference type="PATRIC" id="fig|49547.3.peg.1528"/>
<dbReference type="AlphaFoldDB" id="A0A166A165"/>
<protein>
    <recommendedName>
        <fullName evidence="3">Histidine kinase-, DNA gyrase B-, and HSP90-like ATPase</fullName>
    </recommendedName>
</protein>
<proteinExistence type="predicted"/>